<dbReference type="PANTHER" id="PTHR10772">
    <property type="entry name" value="10 KDA HEAT SHOCK PROTEIN"/>
    <property type="match status" value="1"/>
</dbReference>
<keyword evidence="2" id="KW-0143">Chaperone</keyword>
<dbReference type="Gene3D" id="2.30.33.40">
    <property type="entry name" value="GroES chaperonin"/>
    <property type="match status" value="1"/>
</dbReference>
<dbReference type="GO" id="GO:0051087">
    <property type="term" value="F:protein-folding chaperone binding"/>
    <property type="evidence" value="ECO:0007669"/>
    <property type="project" value="TreeGrafter"/>
</dbReference>
<dbReference type="SMART" id="SM00883">
    <property type="entry name" value="Cpn10"/>
    <property type="match status" value="1"/>
</dbReference>
<proteinExistence type="inferred from homology"/>
<dbReference type="EMBL" id="AAQR03051892">
    <property type="status" value="NOT_ANNOTATED_CDS"/>
    <property type="molecule type" value="Genomic_DNA"/>
</dbReference>
<reference evidence="4" key="1">
    <citation type="submission" date="2011-03" db="EMBL/GenBank/DDBJ databases">
        <title>Version 3 of the genome sequence of Otolemur garnettii (Bushbaby).</title>
        <authorList>
            <consortium name="The Broad Institute Genome Sequencing Platform"/>
            <person name="Di Palma F."/>
            <person name="Johnson J."/>
            <person name="Lander E.S."/>
            <person name="Lindblad-Toh K."/>
            <person name="Jaffe D.B."/>
            <person name="Gnerre S."/>
            <person name="MacCallum I."/>
            <person name="Przybylski D."/>
            <person name="Ribeiro F.J."/>
            <person name="Burton J.N."/>
            <person name="Walker B.J."/>
            <person name="Sharpe T."/>
            <person name="Hall G."/>
        </authorList>
    </citation>
    <scope>NUCLEOTIDE SEQUENCE [LARGE SCALE GENOMIC DNA]</scope>
</reference>
<evidence type="ECO:0000313" key="3">
    <source>
        <dbReference type="Ensembl" id="ENSOGAP00000019374.1"/>
    </source>
</evidence>
<reference evidence="3" key="2">
    <citation type="submission" date="2025-08" db="UniProtKB">
        <authorList>
            <consortium name="Ensembl"/>
        </authorList>
    </citation>
    <scope>IDENTIFICATION</scope>
</reference>
<dbReference type="Proteomes" id="UP000005225">
    <property type="component" value="Unassembled WGS sequence"/>
</dbReference>
<dbReference type="Pfam" id="PF00166">
    <property type="entry name" value="Cpn10"/>
    <property type="match status" value="1"/>
</dbReference>
<dbReference type="Ensembl" id="ENSOGAT00000030801.1">
    <property type="protein sequence ID" value="ENSOGAP00000019374.1"/>
    <property type="gene ID" value="ENSOGAG00000028211.1"/>
</dbReference>
<evidence type="ECO:0008006" key="5">
    <source>
        <dbReference type="Google" id="ProtNLM"/>
    </source>
</evidence>
<dbReference type="GO" id="GO:0044183">
    <property type="term" value="F:protein folding chaperone"/>
    <property type="evidence" value="ECO:0007669"/>
    <property type="project" value="InterPro"/>
</dbReference>
<dbReference type="GO" id="GO:0046872">
    <property type="term" value="F:metal ion binding"/>
    <property type="evidence" value="ECO:0007669"/>
    <property type="project" value="TreeGrafter"/>
</dbReference>
<dbReference type="InterPro" id="IPR037124">
    <property type="entry name" value="Chaperonin_GroES_sf"/>
</dbReference>
<name>H0XTD2_OTOGA</name>
<dbReference type="eggNOG" id="KOG1641">
    <property type="taxonomic scope" value="Eukaryota"/>
</dbReference>
<dbReference type="PANTHER" id="PTHR10772:SF0">
    <property type="entry name" value="10 KDA HEAT SHOCK PROTEIN, MITOCHONDRIAL"/>
    <property type="match status" value="1"/>
</dbReference>
<dbReference type="InterPro" id="IPR020818">
    <property type="entry name" value="Chaperonin_GroES"/>
</dbReference>
<keyword evidence="4" id="KW-1185">Reference proteome</keyword>
<evidence type="ECO:0000256" key="2">
    <source>
        <dbReference type="ARBA" id="ARBA00023186"/>
    </source>
</evidence>
<dbReference type="GO" id="GO:0005759">
    <property type="term" value="C:mitochondrial matrix"/>
    <property type="evidence" value="ECO:0007669"/>
    <property type="project" value="TreeGrafter"/>
</dbReference>
<dbReference type="AlphaFoldDB" id="H0XTD2"/>
<dbReference type="InterPro" id="IPR011032">
    <property type="entry name" value="GroES-like_sf"/>
</dbReference>
<sequence length="97" mass="10486">IMKQAFRNFPLLLVERSPQETVTTGGTMLPEKTSPRKVLSSAVEAVGLGSKGKDGEILPISVKVGDKVLPEYGDTKVVTDDKDYLLRDGDILGKNVN</sequence>
<organism evidence="3 4">
    <name type="scientific">Otolemur garnettii</name>
    <name type="common">Small-eared galago</name>
    <name type="synonym">Garnett's greater bushbaby</name>
    <dbReference type="NCBI Taxonomy" id="30611"/>
    <lineage>
        <taxon>Eukaryota</taxon>
        <taxon>Metazoa</taxon>
        <taxon>Chordata</taxon>
        <taxon>Craniata</taxon>
        <taxon>Vertebrata</taxon>
        <taxon>Euteleostomi</taxon>
        <taxon>Mammalia</taxon>
        <taxon>Eutheria</taxon>
        <taxon>Euarchontoglires</taxon>
        <taxon>Primates</taxon>
        <taxon>Strepsirrhini</taxon>
        <taxon>Lorisiformes</taxon>
        <taxon>Galagidae</taxon>
        <taxon>Otolemur</taxon>
    </lineage>
</organism>
<dbReference type="HOGENOM" id="CLU_132825_0_1_1"/>
<dbReference type="GO" id="GO:0051082">
    <property type="term" value="F:unfolded protein binding"/>
    <property type="evidence" value="ECO:0007669"/>
    <property type="project" value="TreeGrafter"/>
</dbReference>
<dbReference type="SUPFAM" id="SSF50129">
    <property type="entry name" value="GroES-like"/>
    <property type="match status" value="1"/>
</dbReference>
<dbReference type="CDD" id="cd00320">
    <property type="entry name" value="cpn10"/>
    <property type="match status" value="1"/>
</dbReference>
<dbReference type="GeneTree" id="ENSGT00390000006350"/>
<evidence type="ECO:0000313" key="4">
    <source>
        <dbReference type="Proteomes" id="UP000005225"/>
    </source>
</evidence>
<evidence type="ECO:0000256" key="1">
    <source>
        <dbReference type="ARBA" id="ARBA00006975"/>
    </source>
</evidence>
<dbReference type="GO" id="GO:0005524">
    <property type="term" value="F:ATP binding"/>
    <property type="evidence" value="ECO:0007669"/>
    <property type="project" value="InterPro"/>
</dbReference>
<dbReference type="STRING" id="30611.ENSOGAP00000019374"/>
<reference evidence="3" key="3">
    <citation type="submission" date="2025-09" db="UniProtKB">
        <authorList>
            <consortium name="Ensembl"/>
        </authorList>
    </citation>
    <scope>IDENTIFICATION</scope>
</reference>
<protein>
    <recommendedName>
        <fullName evidence="5">10 kDa heat shock protein, mitochondrial</fullName>
    </recommendedName>
</protein>
<dbReference type="InParanoid" id="H0XTD2"/>
<comment type="similarity">
    <text evidence="1">Belongs to the GroES chaperonin family.</text>
</comment>
<accession>H0XTD2</accession>